<dbReference type="GO" id="GO:0005777">
    <property type="term" value="C:peroxisome"/>
    <property type="evidence" value="ECO:0007669"/>
    <property type="project" value="UniProtKB-SubCell"/>
</dbReference>
<dbReference type="Pfam" id="PF00378">
    <property type="entry name" value="ECH_1"/>
    <property type="match status" value="1"/>
</dbReference>
<accession>A0AA39L822</accession>
<dbReference type="GO" id="GO:0005739">
    <property type="term" value="C:mitochondrion"/>
    <property type="evidence" value="ECO:0007669"/>
    <property type="project" value="TreeGrafter"/>
</dbReference>
<evidence type="ECO:0000256" key="8">
    <source>
        <dbReference type="ARBA" id="ARBA00023235"/>
    </source>
</evidence>
<keyword evidence="8" id="KW-0413">Isomerase</keyword>
<protein>
    <submittedName>
        <fullName evidence="9">Uncharacterized protein</fullName>
    </submittedName>
</protein>
<dbReference type="EMBL" id="JAPDFR010000004">
    <property type="protein sequence ID" value="KAK0387274.1"/>
    <property type="molecule type" value="Genomic_DNA"/>
</dbReference>
<dbReference type="GO" id="GO:0006631">
    <property type="term" value="P:fatty acid metabolic process"/>
    <property type="evidence" value="ECO:0007669"/>
    <property type="project" value="UniProtKB-KW"/>
</dbReference>
<evidence type="ECO:0000256" key="4">
    <source>
        <dbReference type="ARBA" id="ARBA00022832"/>
    </source>
</evidence>
<evidence type="ECO:0000256" key="3">
    <source>
        <dbReference type="ARBA" id="ARBA00005254"/>
    </source>
</evidence>
<reference evidence="9" key="1">
    <citation type="submission" date="2022-10" db="EMBL/GenBank/DDBJ databases">
        <title>Determination and structural analysis of whole genome sequence of Sarocladium strictum F4-1.</title>
        <authorList>
            <person name="Hu L."/>
            <person name="Jiang Y."/>
        </authorList>
    </citation>
    <scope>NUCLEOTIDE SEQUENCE</scope>
    <source>
        <strain evidence="9">F4-1</strain>
    </source>
</reference>
<dbReference type="SUPFAM" id="SSF52096">
    <property type="entry name" value="ClpP/crotonase"/>
    <property type="match status" value="1"/>
</dbReference>
<dbReference type="InterPro" id="IPR014748">
    <property type="entry name" value="Enoyl-CoA_hydra_C"/>
</dbReference>
<evidence type="ECO:0000256" key="6">
    <source>
        <dbReference type="ARBA" id="ARBA00023098"/>
    </source>
</evidence>
<dbReference type="Gene3D" id="1.10.12.10">
    <property type="entry name" value="Lyase 2-enoyl-coa Hydratase, Chain A, domain 2"/>
    <property type="match status" value="1"/>
</dbReference>
<dbReference type="PANTHER" id="PTHR43149">
    <property type="entry name" value="ENOYL-COA HYDRATASE"/>
    <property type="match status" value="1"/>
</dbReference>
<keyword evidence="6" id="KW-0443">Lipid metabolism</keyword>
<evidence type="ECO:0000256" key="5">
    <source>
        <dbReference type="ARBA" id="ARBA00022990"/>
    </source>
</evidence>
<dbReference type="GO" id="GO:0051750">
    <property type="term" value="F:delta(3,5)-delta(2,4)-dienoyl-CoA isomerase activity"/>
    <property type="evidence" value="ECO:0007669"/>
    <property type="project" value="TreeGrafter"/>
</dbReference>
<gene>
    <name evidence="9" type="ORF">NLU13_5587</name>
</gene>
<proteinExistence type="inferred from homology"/>
<evidence type="ECO:0000256" key="7">
    <source>
        <dbReference type="ARBA" id="ARBA00023140"/>
    </source>
</evidence>
<sequence>MSSTTSPYKLLKLTHPAPYVAHILINRPAKLNAFSYDLWIEFGAVFRAVSKDPEVRVVVLSAAGDRAFTAGLDIKDSSDDDVLTGSQEDGARFAWALRERILLYQDCVSAMEECAKPVICAMHGICFGLAIDIACCADIRLAASTATFSVKEVDIGMAADVGTLARLPKIVGNHSWVNDICLTARDFSVQEAFAQGFISRLVEGNREEVLKEAMALAGVLAEKSPVAVQGTKELLQYGREHTVKEALKYTAVWNSVALQGDDFKKALGARVMRQKPTFEKL</sequence>
<comment type="caution">
    <text evidence="9">The sequence shown here is derived from an EMBL/GenBank/DDBJ whole genome shotgun (WGS) entry which is preliminary data.</text>
</comment>
<dbReference type="InterPro" id="IPR001753">
    <property type="entry name" value="Enoyl-CoA_hydra/iso"/>
</dbReference>
<dbReference type="FunFam" id="3.90.226.10:FF:000024">
    <property type="entry name" value="Delta3,5-delta2,4-dienoyl-CoA isomerase"/>
    <property type="match status" value="1"/>
</dbReference>
<evidence type="ECO:0000256" key="2">
    <source>
        <dbReference type="ARBA" id="ARBA00005005"/>
    </source>
</evidence>
<dbReference type="PANTHER" id="PTHR43149:SF1">
    <property type="entry name" value="DELTA(3,5)-DELTA(2,4)-DIENOYL-COA ISOMERASE, MITOCHONDRIAL"/>
    <property type="match status" value="1"/>
</dbReference>
<comment type="pathway">
    <text evidence="2">Lipid metabolism; fatty acid beta-oxidation.</text>
</comment>
<dbReference type="CDD" id="cd06558">
    <property type="entry name" value="crotonase-like"/>
    <property type="match status" value="1"/>
</dbReference>
<keyword evidence="4" id="KW-0276">Fatty acid metabolism</keyword>
<keyword evidence="7" id="KW-0576">Peroxisome</keyword>
<evidence type="ECO:0000313" key="10">
    <source>
        <dbReference type="Proteomes" id="UP001175261"/>
    </source>
</evidence>
<dbReference type="AlphaFoldDB" id="A0AA39L822"/>
<dbReference type="InterPro" id="IPR029045">
    <property type="entry name" value="ClpP/crotonase-like_dom_sf"/>
</dbReference>
<evidence type="ECO:0000313" key="9">
    <source>
        <dbReference type="EMBL" id="KAK0387274.1"/>
    </source>
</evidence>
<evidence type="ECO:0000256" key="1">
    <source>
        <dbReference type="ARBA" id="ARBA00004275"/>
    </source>
</evidence>
<dbReference type="FunFam" id="1.10.12.10:FF:000004">
    <property type="entry name" value="Delta3,5-delta2,4-dienoyl-CoA isomerase"/>
    <property type="match status" value="1"/>
</dbReference>
<organism evidence="9 10">
    <name type="scientific">Sarocladium strictum</name>
    <name type="common">Black bundle disease fungus</name>
    <name type="synonym">Acremonium strictum</name>
    <dbReference type="NCBI Taxonomy" id="5046"/>
    <lineage>
        <taxon>Eukaryota</taxon>
        <taxon>Fungi</taxon>
        <taxon>Dikarya</taxon>
        <taxon>Ascomycota</taxon>
        <taxon>Pezizomycotina</taxon>
        <taxon>Sordariomycetes</taxon>
        <taxon>Hypocreomycetidae</taxon>
        <taxon>Hypocreales</taxon>
        <taxon>Sarocladiaceae</taxon>
        <taxon>Sarocladium</taxon>
    </lineage>
</organism>
<comment type="similarity">
    <text evidence="3">Belongs to the enoyl-CoA hydratase/isomerase family.</text>
</comment>
<dbReference type="Proteomes" id="UP001175261">
    <property type="component" value="Unassembled WGS sequence"/>
</dbReference>
<keyword evidence="5" id="KW-0007">Acetylation</keyword>
<comment type="subcellular location">
    <subcellularLocation>
        <location evidence="1">Peroxisome</location>
    </subcellularLocation>
</comment>
<dbReference type="InterPro" id="IPR045002">
    <property type="entry name" value="Ech1-like"/>
</dbReference>
<name>A0AA39L822_SARSR</name>
<keyword evidence="10" id="KW-1185">Reference proteome</keyword>
<dbReference type="Gene3D" id="3.90.226.10">
    <property type="entry name" value="2-enoyl-CoA Hydratase, Chain A, domain 1"/>
    <property type="match status" value="1"/>
</dbReference>